<dbReference type="EMBL" id="JARIHO010000001">
    <property type="protein sequence ID" value="KAJ7367544.1"/>
    <property type="molecule type" value="Genomic_DNA"/>
</dbReference>
<keyword evidence="3" id="KW-1185">Reference proteome</keyword>
<feature type="compositionally biased region" description="Low complexity" evidence="1">
    <location>
        <begin position="601"/>
        <end position="613"/>
    </location>
</feature>
<feature type="region of interest" description="Disordered" evidence="1">
    <location>
        <begin position="583"/>
        <end position="660"/>
    </location>
</feature>
<comment type="caution">
    <text evidence="2">The sequence shown here is derived from an EMBL/GenBank/DDBJ whole genome shotgun (WGS) entry which is preliminary data.</text>
</comment>
<organism evidence="2 3">
    <name type="scientific">Mycena albidolilacea</name>
    <dbReference type="NCBI Taxonomy" id="1033008"/>
    <lineage>
        <taxon>Eukaryota</taxon>
        <taxon>Fungi</taxon>
        <taxon>Dikarya</taxon>
        <taxon>Basidiomycota</taxon>
        <taxon>Agaricomycotina</taxon>
        <taxon>Agaricomycetes</taxon>
        <taxon>Agaricomycetidae</taxon>
        <taxon>Agaricales</taxon>
        <taxon>Marasmiineae</taxon>
        <taxon>Mycenaceae</taxon>
        <taxon>Mycena</taxon>
    </lineage>
</organism>
<accession>A0AAD7ATF4</accession>
<gene>
    <name evidence="2" type="ORF">DFH08DRAFT_828773</name>
</gene>
<dbReference type="Proteomes" id="UP001218218">
    <property type="component" value="Unassembled WGS sequence"/>
</dbReference>
<feature type="compositionally biased region" description="Low complexity" evidence="1">
    <location>
        <begin position="638"/>
        <end position="651"/>
    </location>
</feature>
<evidence type="ECO:0000313" key="3">
    <source>
        <dbReference type="Proteomes" id="UP001218218"/>
    </source>
</evidence>
<evidence type="ECO:0000256" key="1">
    <source>
        <dbReference type="SAM" id="MobiDB-lite"/>
    </source>
</evidence>
<name>A0AAD7ATF4_9AGAR</name>
<dbReference type="AlphaFoldDB" id="A0AAD7ATF4"/>
<feature type="compositionally biased region" description="Basic and acidic residues" evidence="1">
    <location>
        <begin position="588"/>
        <end position="600"/>
    </location>
</feature>
<protein>
    <submittedName>
        <fullName evidence="2">Uncharacterized protein</fullName>
    </submittedName>
</protein>
<feature type="compositionally biased region" description="Pro residues" evidence="1">
    <location>
        <begin position="614"/>
        <end position="626"/>
    </location>
</feature>
<evidence type="ECO:0000313" key="2">
    <source>
        <dbReference type="EMBL" id="KAJ7367544.1"/>
    </source>
</evidence>
<proteinExistence type="predicted"/>
<sequence length="660" mass="73495">MKPNLSPNAANFMKLYESLPPEAKQSLVEKKLAPLLDLIPKEHAKKVIKSVTHLQNKYGGIPTLDLKGKKKELYGLLDDLARDSKRAIVRERSNREELLAEIVDSMLNWLNDIWTVVYEYNVNFDQAHACLLFVAEILSTLNSIPKMGGHCRCTLAYPSVNLAIRRKGKIIKQFRLAGPRGIDRALLWIWRDLFVSMFAKNIHTKKIPEMLSDIEESLGWQSLERMLYGGFKMGAPNLDDDEEEEGDFFDEEGCLEDETSDDEEDSWRCPCRLHASHWSKNINTQRTNVRDLVYEHLLALFELTPSQELYMSILSFSPDAEETETELLGTLSQIAGSSADTLVAALEIHGSEGNAGELMDLLDEHAYLLRARDAPVLQNVVSVLSEFGPFQARALQIAEKEILDTAAALRAAVRSAFCHVEKKACVDALVEITKLRSDNPGRTHRIEAWVDSVVTPGSTASHPMAFAAMIMGFPLAAGMDDSDEMDMLGYIDADPRDPDFEDLRDEFRPRLRERFEGWVSTTAVMKGGSTMLGKLYFKIVEEMPYFKVHDIAEEMLNRLSDSPSKAHITDGFDAVMSFCKSQRKKMSMRAEKRRKNEAAKKAAAASSGSTTAPAPVPSPAPPPPQMNPRVSYPFSFLPSPAGSTPGSSSSFGPGGIEDVD</sequence>
<reference evidence="2" key="1">
    <citation type="submission" date="2023-03" db="EMBL/GenBank/DDBJ databases">
        <title>Massive genome expansion in bonnet fungi (Mycena s.s.) driven by repeated elements and novel gene families across ecological guilds.</title>
        <authorList>
            <consortium name="Lawrence Berkeley National Laboratory"/>
            <person name="Harder C.B."/>
            <person name="Miyauchi S."/>
            <person name="Viragh M."/>
            <person name="Kuo A."/>
            <person name="Thoen E."/>
            <person name="Andreopoulos B."/>
            <person name="Lu D."/>
            <person name="Skrede I."/>
            <person name="Drula E."/>
            <person name="Henrissat B."/>
            <person name="Morin E."/>
            <person name="Kohler A."/>
            <person name="Barry K."/>
            <person name="LaButti K."/>
            <person name="Morin E."/>
            <person name="Salamov A."/>
            <person name="Lipzen A."/>
            <person name="Mereny Z."/>
            <person name="Hegedus B."/>
            <person name="Baldrian P."/>
            <person name="Stursova M."/>
            <person name="Weitz H."/>
            <person name="Taylor A."/>
            <person name="Grigoriev I.V."/>
            <person name="Nagy L.G."/>
            <person name="Martin F."/>
            <person name="Kauserud H."/>
        </authorList>
    </citation>
    <scope>NUCLEOTIDE SEQUENCE</scope>
    <source>
        <strain evidence="2">CBHHK002</strain>
    </source>
</reference>